<evidence type="ECO:0000256" key="7">
    <source>
        <dbReference type="ARBA" id="ARBA00022679"/>
    </source>
</evidence>
<dbReference type="InterPro" id="IPR054728">
    <property type="entry name" value="RsmB-like_ferredoxin"/>
</dbReference>
<reference evidence="17" key="1">
    <citation type="submission" date="2017-06" db="EMBL/GenBank/DDBJ databases">
        <authorList>
            <person name="Varghese N."/>
            <person name="Submissions S."/>
        </authorList>
    </citation>
    <scope>NUCLEOTIDE SEQUENCE [LARGE SCALE GENOMIC DNA]</scope>
    <source>
        <strain evidence="17">Ca-68</strain>
    </source>
</reference>
<keyword evidence="9 13" id="KW-0694">RNA-binding</keyword>
<dbReference type="PANTHER" id="PTHR22807">
    <property type="entry name" value="NOP2 YEAST -RELATED NOL1/NOP2/FMU SUN DOMAIN-CONTAINING"/>
    <property type="match status" value="1"/>
</dbReference>
<evidence type="ECO:0000256" key="9">
    <source>
        <dbReference type="ARBA" id="ARBA00022884"/>
    </source>
</evidence>
<dbReference type="Gene3D" id="1.10.940.10">
    <property type="entry name" value="NusB-like"/>
    <property type="match status" value="1"/>
</dbReference>
<sequence>MQISQQLAAQAVGQVLGGRNLSVALEELFQHHRNITPQQRATSQDLAYGTIRFHTRLEAFLQQLLQKPLTNAFIHHLLLVSLYQLVYDKAGAHTVVNQAVLAAEKSRKTWAKGLVNAVLRNFLRQREALEQRLPDNEAIHYSYPQWWINKLRQQYPDHWQAMLEAGNQHPPMTLRINQRHMATPDYLHLLQAEGWDARQVGEQAIMLGKAVPVHQLPGFGQGHVSVQDWGAQFAAQELDVSAGMRVLDACCAPGGKTGHILELADVDMSAMDNDASRLERVRQNMERLQLNATLVQGDAGLPQAWWDGVPYDRILADVPCTASGIVRRHVDIKWLRRAQDIETFSKQQKGILQGLWRLLAKGGKLLYVTCSVFHEENRQQIEQFLQSHDDARLLPFKHVELTNNHGQLLPGTDHDGFFYALLQKV</sequence>
<protein>
    <recommendedName>
        <fullName evidence="3">16S rRNA (cytosine(967)-C(5))-methyltransferase</fullName>
        <ecNumber evidence="3">2.1.1.176</ecNumber>
    </recommendedName>
    <alternativeName>
        <fullName evidence="10">16S rRNA m5C967 methyltransferase</fullName>
    </alternativeName>
    <alternativeName>
        <fullName evidence="11">rRNA (cytosine-C(5)-)-methyltransferase RsmB</fullName>
    </alternativeName>
</protein>
<comment type="function">
    <text evidence="1">Specifically methylates the cytosine at position 967 (m5C967) of 16S rRNA.</text>
</comment>
<dbReference type="PANTHER" id="PTHR22807:SF61">
    <property type="entry name" value="NOL1_NOP2_SUN FAMILY PROTEIN _ ANTITERMINATION NUSB DOMAIN-CONTAINING PROTEIN"/>
    <property type="match status" value="1"/>
</dbReference>
<dbReference type="CDD" id="cd02440">
    <property type="entry name" value="AdoMet_MTases"/>
    <property type="match status" value="1"/>
</dbReference>
<dbReference type="RefSeq" id="WP_089375219.1">
    <property type="nucleotide sequence ID" value="NZ_FZOA01000004.1"/>
</dbReference>
<feature type="binding site" evidence="13">
    <location>
        <position position="298"/>
    </location>
    <ligand>
        <name>S-adenosyl-L-methionine</name>
        <dbReference type="ChEBI" id="CHEBI:59789"/>
    </ligand>
</feature>
<dbReference type="Pfam" id="PF01189">
    <property type="entry name" value="Methyltr_RsmB-F"/>
    <property type="match status" value="1"/>
</dbReference>
<evidence type="ECO:0000256" key="4">
    <source>
        <dbReference type="ARBA" id="ARBA00022490"/>
    </source>
</evidence>
<name>A0A238Z7U9_9PROT</name>
<evidence type="ECO:0000256" key="6">
    <source>
        <dbReference type="ARBA" id="ARBA00022603"/>
    </source>
</evidence>
<comment type="subcellular location">
    <subcellularLocation>
        <location evidence="2">Cytoplasm</location>
    </subcellularLocation>
</comment>
<comment type="similarity">
    <text evidence="13">Belongs to the class I-like SAM-binding methyltransferase superfamily. RsmB/NOP family.</text>
</comment>
<evidence type="ECO:0000256" key="14">
    <source>
        <dbReference type="SAM" id="Coils"/>
    </source>
</evidence>
<keyword evidence="4" id="KW-0963">Cytoplasm</keyword>
<dbReference type="InterPro" id="IPR049560">
    <property type="entry name" value="MeTrfase_RsmB-F_NOP2_cat"/>
</dbReference>
<dbReference type="NCBIfam" id="NF008149">
    <property type="entry name" value="PRK10901.1"/>
    <property type="match status" value="1"/>
</dbReference>
<feature type="active site" description="Nucleophile" evidence="13">
    <location>
        <position position="370"/>
    </location>
</feature>
<dbReference type="InterPro" id="IPR035926">
    <property type="entry name" value="NusB-like_sf"/>
</dbReference>
<keyword evidence="14" id="KW-0175">Coiled coil</keyword>
<evidence type="ECO:0000256" key="3">
    <source>
        <dbReference type="ARBA" id="ARBA00012140"/>
    </source>
</evidence>
<dbReference type="PRINTS" id="PR02008">
    <property type="entry name" value="RCMTFAMILY"/>
</dbReference>
<dbReference type="GO" id="GO:0008649">
    <property type="term" value="F:rRNA methyltransferase activity"/>
    <property type="evidence" value="ECO:0007669"/>
    <property type="project" value="InterPro"/>
</dbReference>
<dbReference type="OrthoDB" id="9810297at2"/>
<evidence type="ECO:0000256" key="5">
    <source>
        <dbReference type="ARBA" id="ARBA00022552"/>
    </source>
</evidence>
<keyword evidence="6 13" id="KW-0489">Methyltransferase</keyword>
<feature type="binding site" evidence="13">
    <location>
        <position position="272"/>
    </location>
    <ligand>
        <name>S-adenosyl-L-methionine</name>
        <dbReference type="ChEBI" id="CHEBI:59789"/>
    </ligand>
</feature>
<dbReference type="EMBL" id="FZOA01000004">
    <property type="protein sequence ID" value="SNR79068.1"/>
    <property type="molecule type" value="Genomic_DNA"/>
</dbReference>
<feature type="domain" description="SAM-dependent MTase RsmB/NOP-type" evidence="15">
    <location>
        <begin position="162"/>
        <end position="425"/>
    </location>
</feature>
<feature type="binding site" evidence="13">
    <location>
        <begin position="250"/>
        <end position="256"/>
    </location>
    <ligand>
        <name>S-adenosyl-L-methionine</name>
        <dbReference type="ChEBI" id="CHEBI:59789"/>
    </ligand>
</feature>
<dbReference type="GO" id="GO:0006355">
    <property type="term" value="P:regulation of DNA-templated transcription"/>
    <property type="evidence" value="ECO:0007669"/>
    <property type="project" value="InterPro"/>
</dbReference>
<accession>A0A238Z7U9</accession>
<dbReference type="PROSITE" id="PS51686">
    <property type="entry name" value="SAM_MT_RSMB_NOP"/>
    <property type="match status" value="1"/>
</dbReference>
<keyword evidence="17" id="KW-1185">Reference proteome</keyword>
<dbReference type="SUPFAM" id="SSF53335">
    <property type="entry name" value="S-adenosyl-L-methionine-dependent methyltransferases"/>
    <property type="match status" value="1"/>
</dbReference>
<evidence type="ECO:0000256" key="13">
    <source>
        <dbReference type="PROSITE-ProRule" id="PRU01023"/>
    </source>
</evidence>
<keyword evidence="7 13" id="KW-0808">Transferase</keyword>
<keyword evidence="8 13" id="KW-0949">S-adenosyl-L-methionine</keyword>
<dbReference type="Gene3D" id="1.10.287.730">
    <property type="entry name" value="Helix hairpin bin"/>
    <property type="match status" value="1"/>
</dbReference>
<dbReference type="GO" id="GO:0005737">
    <property type="term" value="C:cytoplasm"/>
    <property type="evidence" value="ECO:0007669"/>
    <property type="project" value="UniProtKB-SubCell"/>
</dbReference>
<dbReference type="InterPro" id="IPR023267">
    <property type="entry name" value="RCMT"/>
</dbReference>
<proteinExistence type="inferred from homology"/>
<feature type="binding site" evidence="13">
    <location>
        <position position="317"/>
    </location>
    <ligand>
        <name>S-adenosyl-L-methionine</name>
        <dbReference type="ChEBI" id="CHEBI:59789"/>
    </ligand>
</feature>
<dbReference type="Gene3D" id="3.40.50.150">
    <property type="entry name" value="Vaccinia Virus protein VP39"/>
    <property type="match status" value="1"/>
</dbReference>
<dbReference type="AlphaFoldDB" id="A0A238Z7U9"/>
<gene>
    <name evidence="16" type="ORF">SAMN05192560_1093</name>
</gene>
<dbReference type="GO" id="GO:0003723">
    <property type="term" value="F:RNA binding"/>
    <property type="evidence" value="ECO:0007669"/>
    <property type="project" value="UniProtKB-UniRule"/>
</dbReference>
<evidence type="ECO:0000256" key="10">
    <source>
        <dbReference type="ARBA" id="ARBA00030399"/>
    </source>
</evidence>
<evidence type="ECO:0000256" key="8">
    <source>
        <dbReference type="ARBA" id="ARBA00022691"/>
    </source>
</evidence>
<dbReference type="Proteomes" id="UP000198305">
    <property type="component" value="Unassembled WGS sequence"/>
</dbReference>
<evidence type="ECO:0000313" key="17">
    <source>
        <dbReference type="Proteomes" id="UP000198305"/>
    </source>
</evidence>
<dbReference type="Pfam" id="PF22458">
    <property type="entry name" value="RsmF-B_ferredox"/>
    <property type="match status" value="1"/>
</dbReference>
<dbReference type="InterPro" id="IPR029063">
    <property type="entry name" value="SAM-dependent_MTases_sf"/>
</dbReference>
<dbReference type="NCBIfam" id="TIGR00563">
    <property type="entry name" value="rsmB"/>
    <property type="match status" value="1"/>
</dbReference>
<dbReference type="Pfam" id="PF01029">
    <property type="entry name" value="NusB"/>
    <property type="match status" value="1"/>
</dbReference>
<evidence type="ECO:0000259" key="15">
    <source>
        <dbReference type="PROSITE" id="PS51686"/>
    </source>
</evidence>
<evidence type="ECO:0000256" key="1">
    <source>
        <dbReference type="ARBA" id="ARBA00002724"/>
    </source>
</evidence>
<dbReference type="EC" id="2.1.1.176" evidence="3"/>
<dbReference type="Gene3D" id="3.30.70.1170">
    <property type="entry name" value="Sun protein, domain 3"/>
    <property type="match status" value="1"/>
</dbReference>
<organism evidence="16 17">
    <name type="scientific">Methylobacillus rhizosphaerae</name>
    <dbReference type="NCBI Taxonomy" id="551994"/>
    <lineage>
        <taxon>Bacteria</taxon>
        <taxon>Pseudomonadati</taxon>
        <taxon>Pseudomonadota</taxon>
        <taxon>Betaproteobacteria</taxon>
        <taxon>Nitrosomonadales</taxon>
        <taxon>Methylophilaceae</taxon>
        <taxon>Methylobacillus</taxon>
    </lineage>
</organism>
<comment type="catalytic activity">
    <reaction evidence="12">
        <text>cytidine(967) in 16S rRNA + S-adenosyl-L-methionine = 5-methylcytidine(967) in 16S rRNA + S-adenosyl-L-homocysteine + H(+)</text>
        <dbReference type="Rhea" id="RHEA:42748"/>
        <dbReference type="Rhea" id="RHEA-COMP:10219"/>
        <dbReference type="Rhea" id="RHEA-COMP:10220"/>
        <dbReference type="ChEBI" id="CHEBI:15378"/>
        <dbReference type="ChEBI" id="CHEBI:57856"/>
        <dbReference type="ChEBI" id="CHEBI:59789"/>
        <dbReference type="ChEBI" id="CHEBI:74483"/>
        <dbReference type="ChEBI" id="CHEBI:82748"/>
        <dbReference type="EC" id="2.1.1.176"/>
    </reaction>
</comment>
<evidence type="ECO:0000256" key="2">
    <source>
        <dbReference type="ARBA" id="ARBA00004496"/>
    </source>
</evidence>
<keyword evidence="5" id="KW-0698">rRNA processing</keyword>
<evidence type="ECO:0000256" key="11">
    <source>
        <dbReference type="ARBA" id="ARBA00031088"/>
    </source>
</evidence>
<feature type="coiled-coil region" evidence="14">
    <location>
        <begin position="268"/>
        <end position="298"/>
    </location>
</feature>
<dbReference type="InterPro" id="IPR001678">
    <property type="entry name" value="MeTrfase_RsmB-F_NOP2_dom"/>
</dbReference>
<evidence type="ECO:0000256" key="12">
    <source>
        <dbReference type="ARBA" id="ARBA00047283"/>
    </source>
</evidence>
<dbReference type="FunFam" id="3.40.50.150:FF:000022">
    <property type="entry name" value="Ribosomal RNA small subunit methyltransferase B"/>
    <property type="match status" value="1"/>
</dbReference>
<dbReference type="SUPFAM" id="SSF48013">
    <property type="entry name" value="NusB-like"/>
    <property type="match status" value="1"/>
</dbReference>
<evidence type="ECO:0000313" key="16">
    <source>
        <dbReference type="EMBL" id="SNR79068.1"/>
    </source>
</evidence>
<dbReference type="InterPro" id="IPR006027">
    <property type="entry name" value="NusB_RsmB_TIM44"/>
</dbReference>
<dbReference type="InterPro" id="IPR004573">
    <property type="entry name" value="rRNA_ssu_MeTfrase_B"/>
</dbReference>